<dbReference type="EMBL" id="MPZN01000097">
    <property type="protein sequence ID" value="PPL14368.1"/>
    <property type="molecule type" value="Genomic_DNA"/>
</dbReference>
<feature type="compositionally biased region" description="Polar residues" evidence="1">
    <location>
        <begin position="273"/>
        <end position="287"/>
    </location>
</feature>
<dbReference type="Proteomes" id="UP000237755">
    <property type="component" value="Unassembled WGS sequence"/>
</dbReference>
<dbReference type="InterPro" id="IPR046112">
    <property type="entry name" value="DUF6049"/>
</dbReference>
<comment type="caution">
    <text evidence="2">The sequence shown here is derived from an EMBL/GenBank/DDBJ whole genome shotgun (WGS) entry which is preliminary data.</text>
</comment>
<accession>A0ABX5AR03</accession>
<evidence type="ECO:0000313" key="2">
    <source>
        <dbReference type="EMBL" id="PPL14368.1"/>
    </source>
</evidence>
<reference evidence="2 3" key="1">
    <citation type="journal article" date="2008" name="Int. J. Syst. Evol. Microbiol.">
        <title>Leifsonia pindariensis sp. nov., isolated from the Pindari glacier of the Indian Himalayas, and emended description of the genus Leifsonia.</title>
        <authorList>
            <person name="Reddy G.S."/>
            <person name="Prabagaran S.R."/>
            <person name="Shivaji S."/>
        </authorList>
    </citation>
    <scope>NUCLEOTIDE SEQUENCE [LARGE SCALE GENOMIC DNA]</scope>
    <source>
        <strain evidence="2 3">PON 10</strain>
    </source>
</reference>
<protein>
    <submittedName>
        <fullName evidence="2">Uncharacterized protein</fullName>
    </submittedName>
</protein>
<organism evidence="2 3">
    <name type="scientific">Microterricola pindariensis</name>
    <dbReference type="NCBI Taxonomy" id="478010"/>
    <lineage>
        <taxon>Bacteria</taxon>
        <taxon>Bacillati</taxon>
        <taxon>Actinomycetota</taxon>
        <taxon>Actinomycetes</taxon>
        <taxon>Micrococcales</taxon>
        <taxon>Microbacteriaceae</taxon>
        <taxon>Microterricola</taxon>
    </lineage>
</organism>
<gene>
    <name evidence="2" type="ORF">GY24_16445</name>
</gene>
<feature type="region of interest" description="Disordered" evidence="1">
    <location>
        <begin position="273"/>
        <end position="321"/>
    </location>
</feature>
<keyword evidence="3" id="KW-1185">Reference proteome</keyword>
<feature type="non-terminal residue" evidence="2">
    <location>
        <position position="621"/>
    </location>
</feature>
<name>A0ABX5AR03_9MICO</name>
<sequence length="621" mass="63132">MQAVPQSDVVDIVVAPAHGAVLRPGEDLQLSVTVSNGTREALSATRIAIGLSDDTLSEPAELASWLQPGAEEAADTDSLNSGVPDDGHLVAMVDGPSVAGGASASILVTVPAASLELDGTDWGAQGIVGSLLADDVVIANSRSTTVLLAGDVPRSPLSVATPITAPVDSLGLIPGDLLAAYTAPGGMLTRSLDVAVDHTAAIALDPKILVSIRVLGSSAPRSAVDWLTRLDAAPNEVFALPYADADLAAQAQLAVEPFLAPLSFDYAIDANNFSTETPGPTATPSDQATPGETEGGAEGVVPAEPDTSTQPSTLPPIDAVPGTGVPTMEQLLAWPYAMDGIAWPAPGTANAAMLPAFTANGFDTLIVGGSNISNTDVLSEDSVQPPASTRAGDTTLLVADTALNTALQEALSADREIDWQAAMARAAAAVAVAAGEASPRPLLAALPRDWPSNPGYVNATLLALEQLPVAAITPVSALRAAPAGEVALSEGASSPERLETISSLLERETALTGFSTAVADPATITGPERATLMSLLGVGWIADDSAWRDAVSEDRLRTSQILESVSVVQSPSVLVVGGSAQFPVTVQNAFTEPVTLRVNLLPSNGRLVVDESAEVTINAGS</sequence>
<evidence type="ECO:0000313" key="3">
    <source>
        <dbReference type="Proteomes" id="UP000237755"/>
    </source>
</evidence>
<dbReference type="Pfam" id="PF19516">
    <property type="entry name" value="DUF6049"/>
    <property type="match status" value="1"/>
</dbReference>
<evidence type="ECO:0000256" key="1">
    <source>
        <dbReference type="SAM" id="MobiDB-lite"/>
    </source>
</evidence>
<proteinExistence type="predicted"/>